<evidence type="ECO:0000313" key="3">
    <source>
        <dbReference type="EMBL" id="EKD16686.1"/>
    </source>
</evidence>
<dbReference type="InParanoid" id="K1WUJ2"/>
<proteinExistence type="predicted"/>
<evidence type="ECO:0000256" key="1">
    <source>
        <dbReference type="SAM" id="MobiDB-lite"/>
    </source>
</evidence>
<evidence type="ECO:0000313" key="4">
    <source>
        <dbReference type="Proteomes" id="UP000006753"/>
    </source>
</evidence>
<accession>K1WUJ2</accession>
<reference evidence="3 4" key="1">
    <citation type="journal article" date="2012" name="BMC Genomics">
        <title>Sequencing the genome of Marssonina brunnea reveals fungus-poplar co-evolution.</title>
        <authorList>
            <person name="Zhu S."/>
            <person name="Cao Y.-Z."/>
            <person name="Jiang C."/>
            <person name="Tan B.-Y."/>
            <person name="Wang Z."/>
            <person name="Feng S."/>
            <person name="Zhang L."/>
            <person name="Su X.-H."/>
            <person name="Brejova B."/>
            <person name="Vinar T."/>
            <person name="Xu M."/>
            <person name="Wang M.-X."/>
            <person name="Zhang S.-G."/>
            <person name="Huang M.-R."/>
            <person name="Wu R."/>
            <person name="Zhou Y."/>
        </authorList>
    </citation>
    <scope>NUCLEOTIDE SEQUENCE [LARGE SCALE GENOMIC DNA]</scope>
    <source>
        <strain evidence="3 4">MB_m1</strain>
    </source>
</reference>
<feature type="region of interest" description="Disordered" evidence="1">
    <location>
        <begin position="1"/>
        <end position="20"/>
    </location>
</feature>
<feature type="transmembrane region" description="Helical" evidence="2">
    <location>
        <begin position="138"/>
        <end position="157"/>
    </location>
</feature>
<evidence type="ECO:0000256" key="2">
    <source>
        <dbReference type="SAM" id="Phobius"/>
    </source>
</evidence>
<feature type="transmembrane region" description="Helical" evidence="2">
    <location>
        <begin position="30"/>
        <end position="51"/>
    </location>
</feature>
<gene>
    <name evidence="3" type="ORF">MBM_05155</name>
</gene>
<dbReference type="eggNOG" id="ENOG502SABI">
    <property type="taxonomic scope" value="Eukaryota"/>
</dbReference>
<feature type="region of interest" description="Disordered" evidence="1">
    <location>
        <begin position="208"/>
        <end position="230"/>
    </location>
</feature>
<dbReference type="AlphaFoldDB" id="K1WUJ2"/>
<dbReference type="KEGG" id="mbe:MBM_05155"/>
<dbReference type="OMA" id="CNILMHT"/>
<dbReference type="Proteomes" id="UP000006753">
    <property type="component" value="Unassembled WGS sequence"/>
</dbReference>
<name>K1WUJ2_MARBU</name>
<feature type="transmembrane region" description="Helical" evidence="2">
    <location>
        <begin position="103"/>
        <end position="126"/>
    </location>
</feature>
<keyword evidence="2" id="KW-1133">Transmembrane helix</keyword>
<dbReference type="HOGENOM" id="CLU_091090_0_0_1"/>
<dbReference type="RefSeq" id="XP_007293044.1">
    <property type="nucleotide sequence ID" value="XM_007292982.1"/>
</dbReference>
<feature type="transmembrane region" description="Helical" evidence="2">
    <location>
        <begin position="177"/>
        <end position="200"/>
    </location>
</feature>
<dbReference type="EMBL" id="JH921438">
    <property type="protein sequence ID" value="EKD16686.1"/>
    <property type="molecule type" value="Genomic_DNA"/>
</dbReference>
<dbReference type="GeneID" id="18761090"/>
<organism evidence="3 4">
    <name type="scientific">Marssonina brunnea f. sp. multigermtubi (strain MB_m1)</name>
    <name type="common">Marssonina leaf spot fungus</name>
    <dbReference type="NCBI Taxonomy" id="1072389"/>
    <lineage>
        <taxon>Eukaryota</taxon>
        <taxon>Fungi</taxon>
        <taxon>Dikarya</taxon>
        <taxon>Ascomycota</taxon>
        <taxon>Pezizomycotina</taxon>
        <taxon>Leotiomycetes</taxon>
        <taxon>Helotiales</taxon>
        <taxon>Drepanopezizaceae</taxon>
        <taxon>Drepanopeziza</taxon>
    </lineage>
</organism>
<keyword evidence="2" id="KW-0472">Membrane</keyword>
<protein>
    <submittedName>
        <fullName evidence="3">Uncharacterized protein</fullName>
    </submittedName>
</protein>
<feature type="transmembrane region" description="Helical" evidence="2">
    <location>
        <begin position="72"/>
        <end position="91"/>
    </location>
</feature>
<sequence>MQLCRNRHEGFGPSSSVSSPLPTSCFTDVILVPLPIWIALALLPILFVLSLHHRRQNYNPSTAYLRFVPRWSWGYIVAATVYYLFIIANALMLTLEIVRLELIHFGIGLIPFVYAGLLIGLLLHWTEGAKGRIRGWQAVNYIIWIGGIAMSVIKVAGLDKEGINLRKESKYPLSDQVTDIAVMAGLYAVIAVLEVVLGVWRRRRRSEVEMPPSPQREPTPFMESAELGRK</sequence>
<keyword evidence="4" id="KW-1185">Reference proteome</keyword>
<feature type="compositionally biased region" description="Basic and acidic residues" evidence="1">
    <location>
        <begin position="1"/>
        <end position="10"/>
    </location>
</feature>
<keyword evidence="2" id="KW-0812">Transmembrane</keyword>
<dbReference type="OrthoDB" id="5399848at2759"/>